<evidence type="ECO:0000256" key="1">
    <source>
        <dbReference type="SAM" id="SignalP"/>
    </source>
</evidence>
<protein>
    <recommendedName>
        <fullName evidence="3">Lipoprotein</fullName>
    </recommendedName>
</protein>
<organism evidence="2">
    <name type="scientific">Streptomyces sp. R21</name>
    <dbReference type="NCBI Taxonomy" id="3238627"/>
    <lineage>
        <taxon>Bacteria</taxon>
        <taxon>Bacillati</taxon>
        <taxon>Actinomycetota</taxon>
        <taxon>Actinomycetes</taxon>
        <taxon>Kitasatosporales</taxon>
        <taxon>Streptomycetaceae</taxon>
        <taxon>Streptomyces</taxon>
    </lineage>
</organism>
<dbReference type="Gene3D" id="2.50.20.20">
    <property type="match status" value="1"/>
</dbReference>
<dbReference type="AlphaFoldDB" id="A0AB39PBN5"/>
<feature type="signal peptide" evidence="1">
    <location>
        <begin position="1"/>
        <end position="27"/>
    </location>
</feature>
<dbReference type="InterPro" id="IPR029046">
    <property type="entry name" value="LolA/LolB/LppX"/>
</dbReference>
<evidence type="ECO:0008006" key="3">
    <source>
        <dbReference type="Google" id="ProtNLM"/>
    </source>
</evidence>
<name>A0AB39PBN5_9ACTN</name>
<dbReference type="SUPFAM" id="SSF89392">
    <property type="entry name" value="Prokaryotic lipoproteins and lipoprotein localization factors"/>
    <property type="match status" value="1"/>
</dbReference>
<proteinExistence type="predicted"/>
<sequence length="253" mass="26394">MAGKTVACTVAVAALLLSPGLSALARADDGGGASAQELSDKAQETLLKAKSVHLKLTDDSAGTRTSTTQPTSMDLALDQDGNCAGSMEMGSGGGSVKIIVRGDQVWMKPDAAFWKAQVPGGQGDAAAELFKNRYIHGSTADALLKGMADSCDLDSLQQQITSDPDEQHALKKGSETKVDGAKVIPLSFREGGKKTVLYVSTDSDHHLVKATEKSADSDLTLLFTDYDKPVPSATPSAAESVDISKLQGELQKI</sequence>
<feature type="chain" id="PRO_5044239080" description="Lipoprotein" evidence="1">
    <location>
        <begin position="28"/>
        <end position="253"/>
    </location>
</feature>
<reference evidence="2" key="1">
    <citation type="submission" date="2024-07" db="EMBL/GenBank/DDBJ databases">
        <authorList>
            <person name="Yu S.T."/>
        </authorList>
    </citation>
    <scope>NUCLEOTIDE SEQUENCE</scope>
    <source>
        <strain evidence="2">R21</strain>
    </source>
</reference>
<dbReference type="RefSeq" id="WP_369233752.1">
    <property type="nucleotide sequence ID" value="NZ_CP163435.1"/>
</dbReference>
<dbReference type="EMBL" id="CP163435">
    <property type="protein sequence ID" value="XDQ26468.1"/>
    <property type="molecule type" value="Genomic_DNA"/>
</dbReference>
<evidence type="ECO:0000313" key="2">
    <source>
        <dbReference type="EMBL" id="XDQ26468.1"/>
    </source>
</evidence>
<accession>A0AB39PBN5</accession>
<keyword evidence="1" id="KW-0732">Signal</keyword>
<gene>
    <name evidence="2" type="ORF">AB5J56_17935</name>
</gene>